<feature type="region of interest" description="Disordered" evidence="1">
    <location>
        <begin position="1530"/>
        <end position="1785"/>
    </location>
</feature>
<feature type="compositionally biased region" description="Acidic residues" evidence="1">
    <location>
        <begin position="2948"/>
        <end position="2962"/>
    </location>
</feature>
<feature type="compositionally biased region" description="Basic and acidic residues" evidence="1">
    <location>
        <begin position="2711"/>
        <end position="2720"/>
    </location>
</feature>
<feature type="compositionally biased region" description="Polar residues" evidence="1">
    <location>
        <begin position="1934"/>
        <end position="1952"/>
    </location>
</feature>
<feature type="compositionally biased region" description="Polar residues" evidence="1">
    <location>
        <begin position="1400"/>
        <end position="1418"/>
    </location>
</feature>
<feature type="compositionally biased region" description="Acidic residues" evidence="1">
    <location>
        <begin position="3086"/>
        <end position="3103"/>
    </location>
</feature>
<feature type="compositionally biased region" description="Low complexity" evidence="1">
    <location>
        <begin position="2896"/>
        <end position="2915"/>
    </location>
</feature>
<feature type="compositionally biased region" description="Low complexity" evidence="1">
    <location>
        <begin position="2285"/>
        <end position="2294"/>
    </location>
</feature>
<evidence type="ECO:0000259" key="2">
    <source>
        <dbReference type="SMART" id="SM00333"/>
    </source>
</evidence>
<feature type="compositionally biased region" description="Basic and acidic residues" evidence="1">
    <location>
        <begin position="1473"/>
        <end position="1483"/>
    </location>
</feature>
<feature type="compositionally biased region" description="Basic and acidic residues" evidence="1">
    <location>
        <begin position="1720"/>
        <end position="1734"/>
    </location>
</feature>
<feature type="compositionally biased region" description="Acidic residues" evidence="1">
    <location>
        <begin position="1560"/>
        <end position="1569"/>
    </location>
</feature>
<feature type="compositionally biased region" description="Polar residues" evidence="1">
    <location>
        <begin position="621"/>
        <end position="636"/>
    </location>
</feature>
<feature type="compositionally biased region" description="Polar residues" evidence="1">
    <location>
        <begin position="1362"/>
        <end position="1383"/>
    </location>
</feature>
<feature type="compositionally biased region" description="Acidic residues" evidence="1">
    <location>
        <begin position="1530"/>
        <end position="1547"/>
    </location>
</feature>
<feature type="region of interest" description="Disordered" evidence="1">
    <location>
        <begin position="1922"/>
        <end position="2468"/>
    </location>
</feature>
<feature type="compositionally biased region" description="Polar residues" evidence="1">
    <location>
        <begin position="973"/>
        <end position="990"/>
    </location>
</feature>
<feature type="region of interest" description="Disordered" evidence="1">
    <location>
        <begin position="616"/>
        <end position="672"/>
    </location>
</feature>
<gene>
    <name evidence="3" type="ORF">Plil01_000693100</name>
</gene>
<feature type="compositionally biased region" description="Basic and acidic residues" evidence="1">
    <location>
        <begin position="2573"/>
        <end position="2584"/>
    </location>
</feature>
<feature type="compositionally biased region" description="Polar residues" evidence="1">
    <location>
        <begin position="2807"/>
        <end position="2823"/>
    </location>
</feature>
<feature type="compositionally biased region" description="Acidic residues" evidence="1">
    <location>
        <begin position="2988"/>
        <end position="3003"/>
    </location>
</feature>
<feature type="compositionally biased region" description="Polar residues" evidence="1">
    <location>
        <begin position="2305"/>
        <end position="2320"/>
    </location>
</feature>
<feature type="compositionally biased region" description="Low complexity" evidence="1">
    <location>
        <begin position="3009"/>
        <end position="3018"/>
    </location>
</feature>
<protein>
    <submittedName>
        <fullName evidence="3">Unnamed protein product</fullName>
    </submittedName>
</protein>
<dbReference type="OrthoDB" id="79847at2759"/>
<accession>A0A9W6WLV4</accession>
<evidence type="ECO:0000313" key="4">
    <source>
        <dbReference type="Proteomes" id="UP001165083"/>
    </source>
</evidence>
<feature type="compositionally biased region" description="Low complexity" evidence="1">
    <location>
        <begin position="2836"/>
        <end position="2848"/>
    </location>
</feature>
<dbReference type="InterPro" id="IPR002999">
    <property type="entry name" value="Tudor"/>
</dbReference>
<feature type="compositionally biased region" description="Acidic residues" evidence="1">
    <location>
        <begin position="2607"/>
        <end position="2617"/>
    </location>
</feature>
<feature type="compositionally biased region" description="Polar residues" evidence="1">
    <location>
        <begin position="2148"/>
        <end position="2169"/>
    </location>
</feature>
<feature type="region of interest" description="Disordered" evidence="1">
    <location>
        <begin position="1120"/>
        <end position="1240"/>
    </location>
</feature>
<feature type="compositionally biased region" description="Low complexity" evidence="1">
    <location>
        <begin position="2596"/>
        <end position="2606"/>
    </location>
</feature>
<feature type="compositionally biased region" description="Acidic residues" evidence="1">
    <location>
        <begin position="1220"/>
        <end position="1240"/>
    </location>
</feature>
<evidence type="ECO:0000256" key="1">
    <source>
        <dbReference type="SAM" id="MobiDB-lite"/>
    </source>
</evidence>
<feature type="region of interest" description="Disordered" evidence="1">
    <location>
        <begin position="808"/>
        <end position="1022"/>
    </location>
</feature>
<feature type="compositionally biased region" description="Polar residues" evidence="1">
    <location>
        <begin position="1195"/>
        <end position="1205"/>
    </location>
</feature>
<feature type="domain" description="Tudor" evidence="2">
    <location>
        <begin position="71"/>
        <end position="129"/>
    </location>
</feature>
<feature type="compositionally biased region" description="Acidic residues" evidence="1">
    <location>
        <begin position="1694"/>
        <end position="1703"/>
    </location>
</feature>
<dbReference type="Proteomes" id="UP001165083">
    <property type="component" value="Unassembled WGS sequence"/>
</dbReference>
<name>A0A9W6WLV4_9STRA</name>
<feature type="compositionally biased region" description="Polar residues" evidence="1">
    <location>
        <begin position="1133"/>
        <end position="1144"/>
    </location>
</feature>
<feature type="region of interest" description="Disordered" evidence="1">
    <location>
        <begin position="1289"/>
        <end position="1485"/>
    </location>
</feature>
<feature type="region of interest" description="Disordered" evidence="1">
    <location>
        <begin position="454"/>
        <end position="498"/>
    </location>
</feature>
<feature type="compositionally biased region" description="Acidic residues" evidence="1">
    <location>
        <begin position="1179"/>
        <end position="1194"/>
    </location>
</feature>
<feature type="compositionally biased region" description="Polar residues" evidence="1">
    <location>
        <begin position="2117"/>
        <end position="2129"/>
    </location>
</feature>
<dbReference type="EMBL" id="BSXW01000318">
    <property type="protein sequence ID" value="GMF18508.1"/>
    <property type="molecule type" value="Genomic_DNA"/>
</dbReference>
<feature type="compositionally biased region" description="Polar residues" evidence="1">
    <location>
        <begin position="2861"/>
        <end position="2884"/>
    </location>
</feature>
<feature type="compositionally biased region" description="Acidic residues" evidence="1">
    <location>
        <begin position="125"/>
        <end position="147"/>
    </location>
</feature>
<feature type="compositionally biased region" description="Basic and acidic residues" evidence="1">
    <location>
        <begin position="2007"/>
        <end position="2020"/>
    </location>
</feature>
<feature type="compositionally biased region" description="Low complexity" evidence="1">
    <location>
        <begin position="1736"/>
        <end position="1745"/>
    </location>
</feature>
<feature type="compositionally biased region" description="Polar residues" evidence="1">
    <location>
        <begin position="1343"/>
        <end position="1353"/>
    </location>
</feature>
<feature type="compositionally biased region" description="Basic and acidic residues" evidence="1">
    <location>
        <begin position="2447"/>
        <end position="2457"/>
    </location>
</feature>
<feature type="region of interest" description="Disordered" evidence="1">
    <location>
        <begin position="1074"/>
        <end position="1100"/>
    </location>
</feature>
<organism evidence="3 4">
    <name type="scientific">Phytophthora lilii</name>
    <dbReference type="NCBI Taxonomy" id="2077276"/>
    <lineage>
        <taxon>Eukaryota</taxon>
        <taxon>Sar</taxon>
        <taxon>Stramenopiles</taxon>
        <taxon>Oomycota</taxon>
        <taxon>Peronosporomycetes</taxon>
        <taxon>Peronosporales</taxon>
        <taxon>Peronosporaceae</taxon>
        <taxon>Phytophthora</taxon>
    </lineage>
</organism>
<dbReference type="SUPFAM" id="SSF48371">
    <property type="entry name" value="ARM repeat"/>
    <property type="match status" value="1"/>
</dbReference>
<feature type="compositionally biased region" description="Basic and acidic residues" evidence="1">
    <location>
        <begin position="637"/>
        <end position="653"/>
    </location>
</feature>
<proteinExistence type="predicted"/>
<feature type="compositionally biased region" description="Acidic residues" evidence="1">
    <location>
        <begin position="2916"/>
        <end position="2937"/>
    </location>
</feature>
<comment type="caution">
    <text evidence="3">The sequence shown here is derived from an EMBL/GenBank/DDBJ whole genome shotgun (WGS) entry which is preliminary data.</text>
</comment>
<feature type="compositionally biased region" description="Basic and acidic residues" evidence="1">
    <location>
        <begin position="1760"/>
        <end position="1777"/>
    </location>
</feature>
<feature type="compositionally biased region" description="Acidic residues" evidence="1">
    <location>
        <begin position="3128"/>
        <end position="3145"/>
    </location>
</feature>
<feature type="compositionally biased region" description="Polar residues" evidence="1">
    <location>
        <begin position="1453"/>
        <end position="1471"/>
    </location>
</feature>
<feature type="region of interest" description="Disordered" evidence="1">
    <location>
        <begin position="124"/>
        <end position="230"/>
    </location>
</feature>
<feature type="compositionally biased region" description="Acidic residues" evidence="1">
    <location>
        <begin position="3032"/>
        <end position="3064"/>
    </location>
</feature>
<keyword evidence="4" id="KW-1185">Reference proteome</keyword>
<dbReference type="CDD" id="cd04508">
    <property type="entry name" value="Tudor_SF"/>
    <property type="match status" value="2"/>
</dbReference>
<sequence>MTAAQPIYRVGQRVDGLYDENTDEMWYPGRCVHLNEAETDSAESPTFEVLYDDGEVETHVRPEFLRQHVSGTICVGTRVLCRYDGGEEFYPGQVSDVQENGRYTIAYDDGEVEEDVPLDHIMEPKDEEDEGATEVEGDENAPSESDAEQTPREQPQQQEENKEEGSETEMEETSNPANDAESNVDVPHENEERANDDGKLDEPPFKPPKAEQLNYDDAPQPTSQNEDRPDLMPLGVAAERVYIVESLQLLEKRLGDAASTKSVLSTLVKQMRAYPQITADLVHERSGERLIIDALKFHQSHAVIQCYDFVLLRRLCFLCVKSTHYLLRNGIVELVIQAMNGFAEDAILQASACGALAVFTRVQAGLNILIEYQVAQLVLSTLIYHKTLAASGRRAAALILSLNGLAELSTVMARYPTEPSIQKYSAAASKQIALCSVRQSPTKRIKDTATEILREAESLENTPTDRQPAKRSSLRGRSTNIGKRKSNPTTGFGGPEYPRGAAYNSYRIAQGLSKSSSPYGQVAPGFDSDATSFGYPAREFHGSSTAPQQPSSLVILDGNLGMDSGFGSTNKRKLNSKEDRQSELFDAYGIQGVPDSIGGRPNGTKRAQLRAHIASAESAWATPQQRGLSASKPYSSRSEHRDHGPAHSHRDFMSSRQNRWGYGNDEPQNPAYDYEFRQPRGAKRKKKTPAPRTAFQVKIEGENQLRVSRETRSPYPSPQRLGAATKRAAKARHKRIAAGAYSSLSGRSNNASSESLNDYATQLFQDNVSRGGTGIPTSSKLTPREKEEIRERERLSFAEKLHKMIDKAKSTLANGNTTSIPAVDDTTRQPKSVATSKVARKSREPSTTPSDDKRPQSKKTRAAASSITPKHVAKAALSPREASETRPPKTTSGAAKRQAADPVGSQTTAQVAPAVPRVKPSTSKPVATPKATVDQQPRSAVKSGNAASVKPADKHEAEKAKEPDTHAARTEAIQANSPANDEPSPVNSIAASEPAAPIHAQTEPVETTSTQLTDPVVSSSSETIKVEVTLDENLSDVVSAAAAGVVEQHSASPQSEVPSGELLVNDLKIKEEETVPTPMEAEAVGSPAEVPSATKEDCIPESAGNTIVEPAVELTEAAADLTQPASRLEPSTVLESSDEQTSVSPLEEISTVLEPAGNQPSGGSGTIDAMYGDNFSEFDGGDDEDIVPGGDTDDAQTPITETSDPPTEIPLQESKSGEALYDDGYDEFDEDEGPNAGEYEVDDASAPAILEILENDTSGAISDQPVEIVLNSVPNMEVQSESLVDQGDILSAAAVEEPISPPAEGRNEQEDSVVPGSTDKVQNNAIVDAPVDESVVNEDPDQQSETTDVSNVLQEEPIKSASVESNIESQDASEAANLGSNLSEVLEGVHINPVEMPSDENASGDDTTVNIPDSSSGELTEDTTEQAAELDERAEIASVSEPAGDEHGATDAGLNSQSVAPTGEATTTNDPSFEDKLFEKDLEAPSEVIVHSDDFLVTNESETSLEEVGEEVKKLCEDISNVSLQSAAYDEDNFDDEETHQEVEPNDGAEINPVTSPADEPQEVVDYQEVEAGKKIESIDATDDAEATSDVVTSGEESKVLVANSSEVRVQSGGYEHEGFDEGTQEEPVYEKEANPEDQAPEQQYSPGISERADDAAASSMTEDTDPSNDTPTTPKSAEVALDTEALSASETYGGEDFDDGTQEDALNKARIEISPSDPTDEKQLEFSPLKEPEAVAEAEGVPTALDKEYNDEQQLVDGADTHDDNVHAEHTEKNADASDNAAATVTEDPIEPSNLLPDASTPSAAIDVPEIEIPTGSDIAQDETLQKASIITQPATYDDDAFDDGAEEEVESGVDVGEQINIVVSVQDNELSPEQIHKDEGHLVAVEANDTIDPVPIDEKPLDSGLQVADEAEQFAINVEPTIVTEETDSRVNDNCVSGQTQTLGPATSLSEGDDDHTAVPCTSDDPTTESPTGHEEAQEVTLPETESQFASQEEESEGQDSSSSPKDDQNVDFIHKSTEAQNEPGSRSVDLIEPNIAERTNASTDEIDETDQNEGFTPEDGQTLENNEEVHNDVPEAEPTPTNTTDVADASVEPSEDVTFEETEYRDAGFDDFESSLTDVTSENEPIQSQSGEGGEAGEATSAESVSTNGSPSALATQSEGNDSLVSNDKVLSENDVTTEADEAPEKESTPELSEAIESTYEETEVEQVKQSTTDSGAEADASGNTNYEVDNASKEATPVEPSLDSIYDEDFPSDPSPELREDVTSDTAPQTDNDAVNSDNIASATDSPASDPSEESEAYTPEDTSVNPSAALSTDIISDTPAKEEGYDEGFDDDNASRVESSDLGNEVGTTGAPGTESVIATEAGVPKFRTVVEVPIDSDADESKKPEEGQSLNEDFDSHAVKGSAQAAIGENGKDSVVAKVDEMESRSIPVEPELVETGAAECETKVSDRPSEEGGIEVPAIEPKSVAEESLDVAAVPEVVESKAIESDIASENVGPETLQSDTMQPDLAESDRTEAVEAQTLVSDTAGSELDVNDTKDAEVEVDAPIAVTPADAESKVIESETVADVSEEHRLVEHGAGENEAVESEIAESEAVLPGSVEPEAVESEVVESEGIEHDGVDPPQPTTEAVDSASVLESAAEDNADAAIEALTAPKESPEEPLLQSARVSEATDPVDSDDNNLACTEVVTEGQVAVKTSDLSSMEEGDGAKETKEDSPQVGEPTSQSEEFGDNDVSVSIDAPVVDNSPGAIAPESEEITHAKSENLQEVNLPSFETASPTEENAIEPVLTNDAVPNGDQESIGEVQNTSVVIDVETSSVTEEPMDSVSDAIAPEPTEPTTSSTEEILPLEKDKDSETDASTVESSPDESQPLLKNTTTAEPGNQEDKPSNQGLEVEAVLAETEVQETVAAPEASEELAIEVDPPESVEATDESPQDTPGPRTEDQYDDEDGYNEFDDQGNDSTAPAAVLTIDTPAPVAATTEAPATEDEYEDYENEDYGEEEKAVDPPADNPVAPSSTRSEPTASAREEEIEEVADEPEGAEEEAYADDQDEYNNEYEDDTAAPSPKASSPAKDKPSPRVEASADEYEDDEEYADDEIEDSSPAPAAKPASPPKPAAPAANKSDDEMEEELGYDSEYAESDG</sequence>
<reference evidence="3" key="1">
    <citation type="submission" date="2023-04" db="EMBL/GenBank/DDBJ databases">
        <title>Phytophthora lilii NBRC 32176.</title>
        <authorList>
            <person name="Ichikawa N."/>
            <person name="Sato H."/>
            <person name="Tonouchi N."/>
        </authorList>
    </citation>
    <scope>NUCLEOTIDE SEQUENCE</scope>
    <source>
        <strain evidence="3">NBRC 32176</strain>
    </source>
</reference>
<feature type="compositionally biased region" description="Polar residues" evidence="1">
    <location>
        <begin position="811"/>
        <end position="820"/>
    </location>
</feature>
<feature type="region of interest" description="Disordered" evidence="1">
    <location>
        <begin position="767"/>
        <end position="790"/>
    </location>
</feature>
<feature type="compositionally biased region" description="Polar residues" evidence="1">
    <location>
        <begin position="767"/>
        <end position="781"/>
    </location>
</feature>
<feature type="compositionally biased region" description="Polar residues" evidence="1">
    <location>
        <begin position="2268"/>
        <end position="2284"/>
    </location>
</feature>
<feature type="compositionally biased region" description="Low complexity" evidence="1">
    <location>
        <begin position="3065"/>
        <end position="3074"/>
    </location>
</feature>
<feature type="compositionally biased region" description="Polar residues" evidence="1">
    <location>
        <begin position="2769"/>
        <end position="2784"/>
    </location>
</feature>
<feature type="region of interest" description="Disordered" evidence="1">
    <location>
        <begin position="2492"/>
        <end position="3145"/>
    </location>
</feature>
<dbReference type="Gene3D" id="2.30.30.140">
    <property type="match status" value="2"/>
</dbReference>
<evidence type="ECO:0000313" key="3">
    <source>
        <dbReference type="EMBL" id="GMF18508.1"/>
    </source>
</evidence>
<dbReference type="InterPro" id="IPR016024">
    <property type="entry name" value="ARM-type_fold"/>
</dbReference>
<feature type="compositionally biased region" description="Basic and acidic residues" evidence="1">
    <location>
        <begin position="186"/>
        <end position="204"/>
    </location>
</feature>
<feature type="compositionally biased region" description="Basic and acidic residues" evidence="1">
    <location>
        <begin position="951"/>
        <end position="969"/>
    </location>
</feature>
<dbReference type="SMART" id="SM00333">
    <property type="entry name" value="TUDOR"/>
    <property type="match status" value="1"/>
</dbReference>
<feature type="compositionally biased region" description="Polar residues" evidence="1">
    <location>
        <begin position="1004"/>
        <end position="1022"/>
    </location>
</feature>
<feature type="compositionally biased region" description="Low complexity" evidence="1">
    <location>
        <begin position="2975"/>
        <end position="2987"/>
    </location>
</feature>